<dbReference type="PANTHER" id="PTHR13504">
    <property type="entry name" value="FIDO DOMAIN-CONTAINING PROTEIN DDB_G0283145"/>
    <property type="match status" value="1"/>
</dbReference>
<keyword evidence="2" id="KW-0547">Nucleotide-binding</keyword>
<proteinExistence type="predicted"/>
<dbReference type="InterPro" id="IPR003812">
    <property type="entry name" value="Fido"/>
</dbReference>
<evidence type="ECO:0000256" key="1">
    <source>
        <dbReference type="PIRSR" id="PIRSR640198-1"/>
    </source>
</evidence>
<dbReference type="InterPro" id="IPR040198">
    <property type="entry name" value="Fido_containing"/>
</dbReference>
<dbReference type="PROSITE" id="PS51459">
    <property type="entry name" value="FIDO"/>
    <property type="match status" value="1"/>
</dbReference>
<dbReference type="SUPFAM" id="SSF140931">
    <property type="entry name" value="Fic-like"/>
    <property type="match status" value="1"/>
</dbReference>
<feature type="compositionally biased region" description="Basic and acidic residues" evidence="3">
    <location>
        <begin position="9"/>
        <end position="21"/>
    </location>
</feature>
<feature type="active site" evidence="1">
    <location>
        <position position="40"/>
    </location>
</feature>
<evidence type="ECO:0000259" key="4">
    <source>
        <dbReference type="PROSITE" id="PS51459"/>
    </source>
</evidence>
<dbReference type="PANTHER" id="PTHR13504:SF38">
    <property type="entry name" value="FIDO DOMAIN-CONTAINING PROTEIN"/>
    <property type="match status" value="1"/>
</dbReference>
<sequence>MVSDFNAEVVRREKGDSEERDDDKILEMAARYCHVFANIHPFAHGNGRMCRILLNVILLKFRGICISIGAEGHLDRAEYLALANRAGRAFFREHGIVEWGGG</sequence>
<keyword evidence="2" id="KW-0067">ATP-binding</keyword>
<feature type="binding site" evidence="2">
    <location>
        <position position="84"/>
    </location>
    <ligand>
        <name>ATP</name>
        <dbReference type="ChEBI" id="CHEBI:30616"/>
    </ligand>
</feature>
<dbReference type="OrthoDB" id="3942731at2759"/>
<dbReference type="GO" id="GO:0005524">
    <property type="term" value="F:ATP binding"/>
    <property type="evidence" value="ECO:0007669"/>
    <property type="project" value="UniProtKB-KW"/>
</dbReference>
<gene>
    <name evidence="5" type="ORF">AOQ84DRAFT_368747</name>
</gene>
<organism evidence="5 6">
    <name type="scientific">Glonium stellatum</name>
    <dbReference type="NCBI Taxonomy" id="574774"/>
    <lineage>
        <taxon>Eukaryota</taxon>
        <taxon>Fungi</taxon>
        <taxon>Dikarya</taxon>
        <taxon>Ascomycota</taxon>
        <taxon>Pezizomycotina</taxon>
        <taxon>Dothideomycetes</taxon>
        <taxon>Pleosporomycetidae</taxon>
        <taxon>Gloniales</taxon>
        <taxon>Gloniaceae</taxon>
        <taxon>Glonium</taxon>
    </lineage>
</organism>
<dbReference type="InterPro" id="IPR036597">
    <property type="entry name" value="Fido-like_dom_sf"/>
</dbReference>
<dbReference type="Gene3D" id="1.10.3290.10">
    <property type="entry name" value="Fido-like domain"/>
    <property type="match status" value="1"/>
</dbReference>
<dbReference type="Pfam" id="PF02661">
    <property type="entry name" value="Fic"/>
    <property type="match status" value="1"/>
</dbReference>
<feature type="domain" description="Fido" evidence="4">
    <location>
        <begin position="1"/>
        <end position="102"/>
    </location>
</feature>
<keyword evidence="6" id="KW-1185">Reference proteome</keyword>
<evidence type="ECO:0000256" key="2">
    <source>
        <dbReference type="PIRSR" id="PIRSR640198-2"/>
    </source>
</evidence>
<reference evidence="5 6" key="1">
    <citation type="journal article" date="2016" name="Nat. Commun.">
        <title>Ectomycorrhizal ecology is imprinted in the genome of the dominant symbiotic fungus Cenococcum geophilum.</title>
        <authorList>
            <consortium name="DOE Joint Genome Institute"/>
            <person name="Peter M."/>
            <person name="Kohler A."/>
            <person name="Ohm R.A."/>
            <person name="Kuo A."/>
            <person name="Krutzmann J."/>
            <person name="Morin E."/>
            <person name="Arend M."/>
            <person name="Barry K.W."/>
            <person name="Binder M."/>
            <person name="Choi C."/>
            <person name="Clum A."/>
            <person name="Copeland A."/>
            <person name="Grisel N."/>
            <person name="Haridas S."/>
            <person name="Kipfer T."/>
            <person name="LaButti K."/>
            <person name="Lindquist E."/>
            <person name="Lipzen A."/>
            <person name="Maire R."/>
            <person name="Meier B."/>
            <person name="Mihaltcheva S."/>
            <person name="Molinier V."/>
            <person name="Murat C."/>
            <person name="Poggeler S."/>
            <person name="Quandt C.A."/>
            <person name="Sperisen C."/>
            <person name="Tritt A."/>
            <person name="Tisserant E."/>
            <person name="Crous P.W."/>
            <person name="Henrissat B."/>
            <person name="Nehls U."/>
            <person name="Egli S."/>
            <person name="Spatafora J.W."/>
            <person name="Grigoriev I.V."/>
            <person name="Martin F.M."/>
        </authorList>
    </citation>
    <scope>NUCLEOTIDE SEQUENCE [LARGE SCALE GENOMIC DNA]</scope>
    <source>
        <strain evidence="5 6">CBS 207.34</strain>
    </source>
</reference>
<evidence type="ECO:0000256" key="3">
    <source>
        <dbReference type="SAM" id="MobiDB-lite"/>
    </source>
</evidence>
<accession>A0A8E2JN97</accession>
<feature type="region of interest" description="Disordered" evidence="3">
    <location>
        <begin position="1"/>
        <end position="21"/>
    </location>
</feature>
<dbReference type="EMBL" id="KV750837">
    <property type="protein sequence ID" value="OCL02989.1"/>
    <property type="molecule type" value="Genomic_DNA"/>
</dbReference>
<evidence type="ECO:0000313" key="5">
    <source>
        <dbReference type="EMBL" id="OCL02989.1"/>
    </source>
</evidence>
<name>A0A8E2JN97_9PEZI</name>
<dbReference type="Proteomes" id="UP000250140">
    <property type="component" value="Unassembled WGS sequence"/>
</dbReference>
<dbReference type="AlphaFoldDB" id="A0A8E2JN97"/>
<protein>
    <recommendedName>
        <fullName evidence="4">Fido domain-containing protein</fullName>
    </recommendedName>
</protein>
<evidence type="ECO:0000313" key="6">
    <source>
        <dbReference type="Proteomes" id="UP000250140"/>
    </source>
</evidence>